<dbReference type="Proteomes" id="UP000618818">
    <property type="component" value="Unassembled WGS sequence"/>
</dbReference>
<keyword evidence="2" id="KW-1185">Reference proteome</keyword>
<evidence type="ECO:0000313" key="2">
    <source>
        <dbReference type="Proteomes" id="UP000618818"/>
    </source>
</evidence>
<reference evidence="1 2" key="1">
    <citation type="submission" date="2020-09" db="EMBL/GenBank/DDBJ databases">
        <title>novel species in genus Nocardioides.</title>
        <authorList>
            <person name="Zhang G."/>
        </authorList>
    </citation>
    <scope>NUCLEOTIDE SEQUENCE [LARGE SCALE GENOMIC DNA]</scope>
    <source>
        <strain evidence="1 2">KCTC 39551</strain>
    </source>
</reference>
<dbReference type="RefSeq" id="WP_191196927.1">
    <property type="nucleotide sequence ID" value="NZ_JACXYZ010000004.1"/>
</dbReference>
<gene>
    <name evidence="1" type="ORF">IEZ26_20870</name>
</gene>
<sequence length="104" mass="11589">MAQARTVETSLLQAAPPPESFDECGGYATLQLHVPCDVVVTRSPTQDYVSVVLPRSCLRGPRWVRAGVRTFRTVGERYRWDVWSHTDPGAAAYSGPFGPRVRRD</sequence>
<name>A0ABR8NG30_9ACTN</name>
<evidence type="ECO:0000313" key="1">
    <source>
        <dbReference type="EMBL" id="MBD3927087.1"/>
    </source>
</evidence>
<accession>A0ABR8NG30</accession>
<proteinExistence type="predicted"/>
<organism evidence="1 2">
    <name type="scientific">Nocardioides cavernae</name>
    <dbReference type="NCBI Taxonomy" id="1921566"/>
    <lineage>
        <taxon>Bacteria</taxon>
        <taxon>Bacillati</taxon>
        <taxon>Actinomycetota</taxon>
        <taxon>Actinomycetes</taxon>
        <taxon>Propionibacteriales</taxon>
        <taxon>Nocardioidaceae</taxon>
        <taxon>Nocardioides</taxon>
    </lineage>
</organism>
<comment type="caution">
    <text evidence="1">The sequence shown here is derived from an EMBL/GenBank/DDBJ whole genome shotgun (WGS) entry which is preliminary data.</text>
</comment>
<protein>
    <submittedName>
        <fullName evidence="1">Uncharacterized protein</fullName>
    </submittedName>
</protein>
<dbReference type="EMBL" id="JACXYZ010000004">
    <property type="protein sequence ID" value="MBD3927087.1"/>
    <property type="molecule type" value="Genomic_DNA"/>
</dbReference>